<reference evidence="2" key="1">
    <citation type="journal article" date="2019" name="Sci. Rep.">
        <title>Draft genome of Tanacetum cinerariifolium, the natural source of mosquito coil.</title>
        <authorList>
            <person name="Yamashiro T."/>
            <person name="Shiraishi A."/>
            <person name="Satake H."/>
            <person name="Nakayama K."/>
        </authorList>
    </citation>
    <scope>NUCLEOTIDE SEQUENCE</scope>
</reference>
<sequence>RCRHSRPTSGSECGHSEIAGFGNRSSCRPRSWLAHPPSGTWWPPPGHSSGSASDKPGGGSRSTASRLAGQSGRKCASGRSSRYKWLLEHR</sequence>
<evidence type="ECO:0000256" key="1">
    <source>
        <dbReference type="SAM" id="MobiDB-lite"/>
    </source>
</evidence>
<gene>
    <name evidence="2" type="ORF">Tci_928858</name>
</gene>
<dbReference type="EMBL" id="BKCJ011834529">
    <property type="protein sequence ID" value="GFD56889.1"/>
    <property type="molecule type" value="Genomic_DNA"/>
</dbReference>
<dbReference type="AlphaFoldDB" id="A0A699XB61"/>
<feature type="non-terminal residue" evidence="2">
    <location>
        <position position="90"/>
    </location>
</feature>
<accession>A0A699XB61</accession>
<organism evidence="2">
    <name type="scientific">Tanacetum cinerariifolium</name>
    <name type="common">Dalmatian daisy</name>
    <name type="synonym">Chrysanthemum cinerariifolium</name>
    <dbReference type="NCBI Taxonomy" id="118510"/>
    <lineage>
        <taxon>Eukaryota</taxon>
        <taxon>Viridiplantae</taxon>
        <taxon>Streptophyta</taxon>
        <taxon>Embryophyta</taxon>
        <taxon>Tracheophyta</taxon>
        <taxon>Spermatophyta</taxon>
        <taxon>Magnoliopsida</taxon>
        <taxon>eudicotyledons</taxon>
        <taxon>Gunneridae</taxon>
        <taxon>Pentapetalae</taxon>
        <taxon>asterids</taxon>
        <taxon>campanulids</taxon>
        <taxon>Asterales</taxon>
        <taxon>Asteraceae</taxon>
        <taxon>Asteroideae</taxon>
        <taxon>Anthemideae</taxon>
        <taxon>Anthemidinae</taxon>
        <taxon>Tanacetum</taxon>
    </lineage>
</organism>
<evidence type="ECO:0000313" key="2">
    <source>
        <dbReference type="EMBL" id="GFD56889.1"/>
    </source>
</evidence>
<comment type="caution">
    <text evidence="2">The sequence shown here is derived from an EMBL/GenBank/DDBJ whole genome shotgun (WGS) entry which is preliminary data.</text>
</comment>
<feature type="region of interest" description="Disordered" evidence="1">
    <location>
        <begin position="1"/>
        <end position="90"/>
    </location>
</feature>
<name>A0A699XB61_TANCI</name>
<feature type="non-terminal residue" evidence="2">
    <location>
        <position position="1"/>
    </location>
</feature>
<proteinExistence type="predicted"/>
<protein>
    <submittedName>
        <fullName evidence="2">Uncharacterized protein</fullName>
    </submittedName>
</protein>